<organism evidence="1 2">
    <name type="scientific">Occallatibacter riparius</name>
    <dbReference type="NCBI Taxonomy" id="1002689"/>
    <lineage>
        <taxon>Bacteria</taxon>
        <taxon>Pseudomonadati</taxon>
        <taxon>Acidobacteriota</taxon>
        <taxon>Terriglobia</taxon>
        <taxon>Terriglobales</taxon>
        <taxon>Acidobacteriaceae</taxon>
        <taxon>Occallatibacter</taxon>
    </lineage>
</organism>
<dbReference type="RefSeq" id="WP_260796477.1">
    <property type="nucleotide sequence ID" value="NZ_CP093313.1"/>
</dbReference>
<keyword evidence="2" id="KW-1185">Reference proteome</keyword>
<proteinExistence type="predicted"/>
<evidence type="ECO:0000313" key="1">
    <source>
        <dbReference type="EMBL" id="UWZ86839.1"/>
    </source>
</evidence>
<dbReference type="KEGG" id="orp:MOP44_13025"/>
<reference evidence="1" key="1">
    <citation type="submission" date="2021-04" db="EMBL/GenBank/DDBJ databases">
        <title>Phylogenetic analysis of Acidobacteriaceae.</title>
        <authorList>
            <person name="Qiu L."/>
            <person name="Zhang Q."/>
        </authorList>
    </citation>
    <scope>NUCLEOTIDE SEQUENCE</scope>
    <source>
        <strain evidence="1">DSM 25168</strain>
    </source>
</reference>
<accession>A0A9J7BVV9</accession>
<dbReference type="AlphaFoldDB" id="A0A9J7BVV9"/>
<sequence>MSCHEQASLRILVAELLYTNHLLRFELSQSQALVGQLRLVFDEVQVHTDSATELQRALNGFDALLHPELGFGFARAASVLQPHK</sequence>
<gene>
    <name evidence="1" type="ORF">MOP44_13025</name>
</gene>
<protein>
    <submittedName>
        <fullName evidence="1">Uncharacterized protein</fullName>
    </submittedName>
</protein>
<dbReference type="Proteomes" id="UP001059380">
    <property type="component" value="Chromosome"/>
</dbReference>
<dbReference type="EMBL" id="CP093313">
    <property type="protein sequence ID" value="UWZ86839.1"/>
    <property type="molecule type" value="Genomic_DNA"/>
</dbReference>
<evidence type="ECO:0000313" key="2">
    <source>
        <dbReference type="Proteomes" id="UP001059380"/>
    </source>
</evidence>
<name>A0A9J7BVV9_9BACT</name>